<accession>A0AAN7B4T3</accession>
<dbReference type="AlphaFoldDB" id="A0AAN7B4T3"/>
<dbReference type="EMBL" id="MU858161">
    <property type="protein sequence ID" value="KAK4210938.1"/>
    <property type="molecule type" value="Genomic_DNA"/>
</dbReference>
<keyword evidence="3" id="KW-1185">Reference proteome</keyword>
<gene>
    <name evidence="2" type="ORF">QBC37DRAFT_402917</name>
</gene>
<dbReference type="Proteomes" id="UP001301769">
    <property type="component" value="Unassembled WGS sequence"/>
</dbReference>
<proteinExistence type="predicted"/>
<evidence type="ECO:0000313" key="2">
    <source>
        <dbReference type="EMBL" id="KAK4210938.1"/>
    </source>
</evidence>
<evidence type="ECO:0000256" key="1">
    <source>
        <dbReference type="SAM" id="MobiDB-lite"/>
    </source>
</evidence>
<feature type="region of interest" description="Disordered" evidence="1">
    <location>
        <begin position="151"/>
        <end position="171"/>
    </location>
</feature>
<protein>
    <submittedName>
        <fullName evidence="2">Uncharacterized protein</fullName>
    </submittedName>
</protein>
<comment type="caution">
    <text evidence="2">The sequence shown here is derived from an EMBL/GenBank/DDBJ whole genome shotgun (WGS) entry which is preliminary data.</text>
</comment>
<reference evidence="2" key="1">
    <citation type="journal article" date="2023" name="Mol. Phylogenet. Evol.">
        <title>Genome-scale phylogeny and comparative genomics of the fungal order Sordariales.</title>
        <authorList>
            <person name="Hensen N."/>
            <person name="Bonometti L."/>
            <person name="Westerberg I."/>
            <person name="Brannstrom I.O."/>
            <person name="Guillou S."/>
            <person name="Cros-Aarteil S."/>
            <person name="Calhoun S."/>
            <person name="Haridas S."/>
            <person name="Kuo A."/>
            <person name="Mondo S."/>
            <person name="Pangilinan J."/>
            <person name="Riley R."/>
            <person name="LaButti K."/>
            <person name="Andreopoulos B."/>
            <person name="Lipzen A."/>
            <person name="Chen C."/>
            <person name="Yan M."/>
            <person name="Daum C."/>
            <person name="Ng V."/>
            <person name="Clum A."/>
            <person name="Steindorff A."/>
            <person name="Ohm R.A."/>
            <person name="Martin F."/>
            <person name="Silar P."/>
            <person name="Natvig D.O."/>
            <person name="Lalanne C."/>
            <person name="Gautier V."/>
            <person name="Ament-Velasquez S.L."/>
            <person name="Kruys A."/>
            <person name="Hutchinson M.I."/>
            <person name="Powell A.J."/>
            <person name="Barry K."/>
            <person name="Miller A.N."/>
            <person name="Grigoriev I.V."/>
            <person name="Debuchy R."/>
            <person name="Gladieux P."/>
            <person name="Hiltunen Thoren M."/>
            <person name="Johannesson H."/>
        </authorList>
    </citation>
    <scope>NUCLEOTIDE SEQUENCE</scope>
    <source>
        <strain evidence="2">PSN293</strain>
    </source>
</reference>
<name>A0AAN7B4T3_9PEZI</name>
<evidence type="ECO:0000313" key="3">
    <source>
        <dbReference type="Proteomes" id="UP001301769"/>
    </source>
</evidence>
<sequence>MGGRDPCPAAPQIYPFLRTMNRIPGIIGISGSSSARLYELPWGYCIRSYLPTSQMIHAVVLLSARSFLEKYALSRHQYLPVSNTEKKQKENHIMFSQRTRRQAVKLGPAKLVISLLPYRYMLRLKFGVVCTYGYLERLVETDGIRRPAAARRWRQEEKEQPARYGTDSGLELKHRGGAEAGRHAQSLMYRSSSVKAEGTEGQVRVYAVWGIEEVNLETGKLIAELSVRATHRQEFIPSVLDTEKITVPVTLTCHSSQSVRPGGRSKLLNLL</sequence>
<organism evidence="2 3">
    <name type="scientific">Rhypophila decipiens</name>
    <dbReference type="NCBI Taxonomy" id="261697"/>
    <lineage>
        <taxon>Eukaryota</taxon>
        <taxon>Fungi</taxon>
        <taxon>Dikarya</taxon>
        <taxon>Ascomycota</taxon>
        <taxon>Pezizomycotina</taxon>
        <taxon>Sordariomycetes</taxon>
        <taxon>Sordariomycetidae</taxon>
        <taxon>Sordariales</taxon>
        <taxon>Naviculisporaceae</taxon>
        <taxon>Rhypophila</taxon>
    </lineage>
</organism>
<reference evidence="2" key="2">
    <citation type="submission" date="2023-05" db="EMBL/GenBank/DDBJ databases">
        <authorList>
            <consortium name="Lawrence Berkeley National Laboratory"/>
            <person name="Steindorff A."/>
            <person name="Hensen N."/>
            <person name="Bonometti L."/>
            <person name="Westerberg I."/>
            <person name="Brannstrom I.O."/>
            <person name="Guillou S."/>
            <person name="Cros-Aarteil S."/>
            <person name="Calhoun S."/>
            <person name="Haridas S."/>
            <person name="Kuo A."/>
            <person name="Mondo S."/>
            <person name="Pangilinan J."/>
            <person name="Riley R."/>
            <person name="Labutti K."/>
            <person name="Andreopoulos B."/>
            <person name="Lipzen A."/>
            <person name="Chen C."/>
            <person name="Yanf M."/>
            <person name="Daum C."/>
            <person name="Ng V."/>
            <person name="Clum A."/>
            <person name="Ohm R."/>
            <person name="Martin F."/>
            <person name="Silar P."/>
            <person name="Natvig D."/>
            <person name="Lalanne C."/>
            <person name="Gautier V."/>
            <person name="Ament-Velasquez S.L."/>
            <person name="Kruys A."/>
            <person name="Hutchinson M.I."/>
            <person name="Powell A.J."/>
            <person name="Barry K."/>
            <person name="Miller A.N."/>
            <person name="Grigoriev I.V."/>
            <person name="Debuchy R."/>
            <person name="Gladieux P."/>
            <person name="Thoren M.H."/>
            <person name="Johannesson H."/>
        </authorList>
    </citation>
    <scope>NUCLEOTIDE SEQUENCE</scope>
    <source>
        <strain evidence="2">PSN293</strain>
    </source>
</reference>